<evidence type="ECO:0000313" key="3">
    <source>
        <dbReference type="EMBL" id="QDU94823.1"/>
    </source>
</evidence>
<feature type="transmembrane region" description="Helical" evidence="2">
    <location>
        <begin position="217"/>
        <end position="235"/>
    </location>
</feature>
<dbReference type="OrthoDB" id="27171at2"/>
<sequence length="237" mass="26242">MTTPSPAAPPSTPAGEAGRPSADRRPRTGNRNWYSASAAAFRWLHIYLSMLSFAGVLFFAATGVTLNHPSWFGGQTQVLHDYRGQIPLELLREESDDETDEELTDDSVQRLEVAEMLRANHQLRGAVKEFEIDEFECLVFFKGPGYAADAAVDRETGAYVLTEAVTGPVAIMNDLHKGRDSGAGWSWVIDLSAVLMILMSVSGFGLLFYLRKRRRSGIVTAVLATLAMLAVWYWWVP</sequence>
<evidence type="ECO:0000313" key="4">
    <source>
        <dbReference type="Proteomes" id="UP000317648"/>
    </source>
</evidence>
<keyword evidence="2" id="KW-0472">Membrane</keyword>
<gene>
    <name evidence="3" type="ORF">Pla8534_26310</name>
</gene>
<evidence type="ECO:0000256" key="2">
    <source>
        <dbReference type="SAM" id="Phobius"/>
    </source>
</evidence>
<evidence type="ECO:0008006" key="5">
    <source>
        <dbReference type="Google" id="ProtNLM"/>
    </source>
</evidence>
<dbReference type="PANTHER" id="PTHR40115">
    <property type="entry name" value="INNER MEMBRANE PROTEIN WITH PEPSY TM HELIX"/>
    <property type="match status" value="1"/>
</dbReference>
<keyword evidence="2" id="KW-1133">Transmembrane helix</keyword>
<reference evidence="3 4" key="1">
    <citation type="submission" date="2019-02" db="EMBL/GenBank/DDBJ databases">
        <title>Deep-cultivation of Planctomycetes and their phenomic and genomic characterization uncovers novel biology.</title>
        <authorList>
            <person name="Wiegand S."/>
            <person name="Jogler M."/>
            <person name="Boedeker C."/>
            <person name="Pinto D."/>
            <person name="Vollmers J."/>
            <person name="Rivas-Marin E."/>
            <person name="Kohn T."/>
            <person name="Peeters S.H."/>
            <person name="Heuer A."/>
            <person name="Rast P."/>
            <person name="Oberbeckmann S."/>
            <person name="Bunk B."/>
            <person name="Jeske O."/>
            <person name="Meyerdierks A."/>
            <person name="Storesund J.E."/>
            <person name="Kallscheuer N."/>
            <person name="Luecker S."/>
            <person name="Lage O.M."/>
            <person name="Pohl T."/>
            <person name="Merkel B.J."/>
            <person name="Hornburger P."/>
            <person name="Mueller R.-W."/>
            <person name="Bruemmer F."/>
            <person name="Labrenz M."/>
            <person name="Spormann A.M."/>
            <person name="Op den Camp H."/>
            <person name="Overmann J."/>
            <person name="Amann R."/>
            <person name="Jetten M.S.M."/>
            <person name="Mascher T."/>
            <person name="Medema M.H."/>
            <person name="Devos D.P."/>
            <person name="Kaster A.-K."/>
            <person name="Ovreas L."/>
            <person name="Rohde M."/>
            <person name="Galperin M.Y."/>
            <person name="Jogler C."/>
        </authorList>
    </citation>
    <scope>NUCLEOTIDE SEQUENCE [LARGE SCALE GENOMIC DNA]</scope>
    <source>
        <strain evidence="3 4">Pla85_3_4</strain>
    </source>
</reference>
<protein>
    <recommendedName>
        <fullName evidence="5">PepSY-associated TM helix</fullName>
    </recommendedName>
</protein>
<keyword evidence="2" id="KW-0812">Transmembrane</keyword>
<feature type="transmembrane region" description="Helical" evidence="2">
    <location>
        <begin position="185"/>
        <end position="210"/>
    </location>
</feature>
<evidence type="ECO:0000256" key="1">
    <source>
        <dbReference type="SAM" id="MobiDB-lite"/>
    </source>
</evidence>
<dbReference type="InterPro" id="IPR032307">
    <property type="entry name" value="PepSY_TM-like_2"/>
</dbReference>
<feature type="region of interest" description="Disordered" evidence="1">
    <location>
        <begin position="1"/>
        <end position="29"/>
    </location>
</feature>
<dbReference type="KEGG" id="lcre:Pla8534_26310"/>
<accession>A0A518DSK6</accession>
<dbReference type="AlphaFoldDB" id="A0A518DSK6"/>
<feature type="transmembrane region" description="Helical" evidence="2">
    <location>
        <begin position="44"/>
        <end position="66"/>
    </location>
</feature>
<dbReference type="Pfam" id="PF16357">
    <property type="entry name" value="PepSY_TM_like_2"/>
    <property type="match status" value="1"/>
</dbReference>
<feature type="compositionally biased region" description="Pro residues" evidence="1">
    <location>
        <begin position="1"/>
        <end position="12"/>
    </location>
</feature>
<proteinExistence type="predicted"/>
<dbReference type="EMBL" id="CP036433">
    <property type="protein sequence ID" value="QDU94823.1"/>
    <property type="molecule type" value="Genomic_DNA"/>
</dbReference>
<keyword evidence="4" id="KW-1185">Reference proteome</keyword>
<name>A0A518DSK6_9BACT</name>
<dbReference type="RefSeq" id="WP_145053553.1">
    <property type="nucleotide sequence ID" value="NZ_CP036433.1"/>
</dbReference>
<organism evidence="3 4">
    <name type="scientific">Lignipirellula cremea</name>
    <dbReference type="NCBI Taxonomy" id="2528010"/>
    <lineage>
        <taxon>Bacteria</taxon>
        <taxon>Pseudomonadati</taxon>
        <taxon>Planctomycetota</taxon>
        <taxon>Planctomycetia</taxon>
        <taxon>Pirellulales</taxon>
        <taxon>Pirellulaceae</taxon>
        <taxon>Lignipirellula</taxon>
    </lineage>
</organism>
<dbReference type="PANTHER" id="PTHR40115:SF1">
    <property type="entry name" value="INNER MEMBRANE PROTEIN WITH PEPSY TM HELIX"/>
    <property type="match status" value="1"/>
</dbReference>
<dbReference type="Proteomes" id="UP000317648">
    <property type="component" value="Chromosome"/>
</dbReference>